<feature type="transmembrane region" description="Helical" evidence="7">
    <location>
        <begin position="34"/>
        <end position="53"/>
    </location>
</feature>
<feature type="transmembrane region" description="Helical" evidence="7">
    <location>
        <begin position="117"/>
        <end position="139"/>
    </location>
</feature>
<gene>
    <name evidence="8" type="ORF">GCM10007895_06650</name>
</gene>
<dbReference type="PANTHER" id="PTHR30520">
    <property type="entry name" value="FORMATE TRANSPORTER-RELATED"/>
    <property type="match status" value="1"/>
</dbReference>
<dbReference type="PROSITE" id="PS01005">
    <property type="entry name" value="FORMATE_NITRITE_TP_1"/>
    <property type="match status" value="1"/>
</dbReference>
<dbReference type="InterPro" id="IPR023271">
    <property type="entry name" value="Aquaporin-like"/>
</dbReference>
<comment type="subcellular location">
    <subcellularLocation>
        <location evidence="1">Membrane</location>
        <topology evidence="1">Multi-pass membrane protein</topology>
    </subcellularLocation>
</comment>
<protein>
    <recommendedName>
        <fullName evidence="6">Formate transporter FocA</fullName>
    </recommendedName>
</protein>
<evidence type="ECO:0000256" key="1">
    <source>
        <dbReference type="ARBA" id="ARBA00004141"/>
    </source>
</evidence>
<dbReference type="EMBL" id="BSNC01000002">
    <property type="protein sequence ID" value="GLP95359.1"/>
    <property type="molecule type" value="Genomic_DNA"/>
</dbReference>
<feature type="transmembrane region" description="Helical" evidence="7">
    <location>
        <begin position="194"/>
        <end position="222"/>
    </location>
</feature>
<feature type="transmembrane region" description="Helical" evidence="7">
    <location>
        <begin position="159"/>
        <end position="182"/>
    </location>
</feature>
<dbReference type="RefSeq" id="WP_095506679.1">
    <property type="nucleotide sequence ID" value="NZ_BSNC01000002.1"/>
</dbReference>
<dbReference type="GO" id="GO:0005886">
    <property type="term" value="C:plasma membrane"/>
    <property type="evidence" value="ECO:0007669"/>
    <property type="project" value="UniProtKB-UniRule"/>
</dbReference>
<dbReference type="NCBIfam" id="TIGR04060">
    <property type="entry name" value="formate_focA"/>
    <property type="match status" value="1"/>
</dbReference>
<reference evidence="8" key="1">
    <citation type="journal article" date="2014" name="Int. J. Syst. Evol. Microbiol.">
        <title>Complete genome sequence of Corynebacterium casei LMG S-19264T (=DSM 44701T), isolated from a smear-ripened cheese.</title>
        <authorList>
            <consortium name="US DOE Joint Genome Institute (JGI-PGF)"/>
            <person name="Walter F."/>
            <person name="Albersmeier A."/>
            <person name="Kalinowski J."/>
            <person name="Ruckert C."/>
        </authorList>
    </citation>
    <scope>NUCLEOTIDE SEQUENCE</scope>
    <source>
        <strain evidence="8">NBRC 101628</strain>
    </source>
</reference>
<evidence type="ECO:0000256" key="3">
    <source>
        <dbReference type="ARBA" id="ARBA00022989"/>
    </source>
</evidence>
<evidence type="ECO:0000256" key="2">
    <source>
        <dbReference type="ARBA" id="ARBA00022692"/>
    </source>
</evidence>
<dbReference type="InterPro" id="IPR024002">
    <property type="entry name" value="For/NO2_transpt_CS"/>
</dbReference>
<keyword evidence="2 7" id="KW-0812">Transmembrane</keyword>
<keyword evidence="3 7" id="KW-1133">Transmembrane helix</keyword>
<evidence type="ECO:0000256" key="5">
    <source>
        <dbReference type="ARBA" id="ARBA00049660"/>
    </source>
</evidence>
<name>A0AA37RUE5_9GAMM</name>
<dbReference type="NCBIfam" id="TIGR00790">
    <property type="entry name" value="fnt"/>
    <property type="match status" value="1"/>
</dbReference>
<dbReference type="Pfam" id="PF01226">
    <property type="entry name" value="Form_Nir_trans"/>
    <property type="match status" value="1"/>
</dbReference>
<dbReference type="PANTHER" id="PTHR30520:SF6">
    <property type="entry name" value="FORMATE_NITRATE FAMILY TRANSPORTER (EUROFUNG)"/>
    <property type="match status" value="1"/>
</dbReference>
<comment type="similarity">
    <text evidence="5">Belongs to the FNT transporter (TC 1.A.16) family.</text>
</comment>
<keyword evidence="4 7" id="KW-0472">Membrane</keyword>
<evidence type="ECO:0000313" key="8">
    <source>
        <dbReference type="EMBL" id="GLP95359.1"/>
    </source>
</evidence>
<dbReference type="Gene3D" id="1.20.1080.10">
    <property type="entry name" value="Glycerol uptake facilitator protein"/>
    <property type="match status" value="1"/>
</dbReference>
<evidence type="ECO:0000313" key="9">
    <source>
        <dbReference type="Proteomes" id="UP001161422"/>
    </source>
</evidence>
<evidence type="ECO:0000256" key="6">
    <source>
        <dbReference type="NCBIfam" id="TIGR04060"/>
    </source>
</evidence>
<keyword evidence="9" id="KW-1185">Reference proteome</keyword>
<evidence type="ECO:0000256" key="7">
    <source>
        <dbReference type="SAM" id="Phobius"/>
    </source>
</evidence>
<sequence>MASASDSQFFNPSQMMAQAEQYAVGKASKSTRMILGLGALAGLFVGLGFVFYISVTTGSTAGWGMTRLIGGLAFSMGLMLVIVCGGELFTSSVLSIIARANRQISTGKMLRVWGKVYLGNLIGALVLVALITGGQLYNLNDGQWGLNAMHIAQHKLHHTPVQALCLGILCNLLVCLAIWMTFCTSNIAYKLMMIVLPVAMFVCAGFEHCVANMFMVPIAIAIKATASPEFWTSIGATPAEFADLNLAKFVLANLIPVTIGNIIGGTVLVGLNFWSIYRLPVEKNLAVSVQNSSQQPQSPA</sequence>
<accession>A0AA37RUE5</accession>
<dbReference type="GO" id="GO:0015499">
    <property type="term" value="F:formate transmembrane transporter activity"/>
    <property type="evidence" value="ECO:0007669"/>
    <property type="project" value="UniProtKB-UniRule"/>
</dbReference>
<dbReference type="Proteomes" id="UP001161422">
    <property type="component" value="Unassembled WGS sequence"/>
</dbReference>
<organism evidence="8 9">
    <name type="scientific">Paraferrimonas sedimenticola</name>
    <dbReference type="NCBI Taxonomy" id="375674"/>
    <lineage>
        <taxon>Bacteria</taxon>
        <taxon>Pseudomonadati</taxon>
        <taxon>Pseudomonadota</taxon>
        <taxon>Gammaproteobacteria</taxon>
        <taxon>Alteromonadales</taxon>
        <taxon>Ferrimonadaceae</taxon>
        <taxon>Paraferrimonas</taxon>
    </lineage>
</organism>
<dbReference type="PROSITE" id="PS01006">
    <property type="entry name" value="FORMATE_NITRITE_TP_2"/>
    <property type="match status" value="1"/>
</dbReference>
<dbReference type="AlphaFoldDB" id="A0AA37RUE5"/>
<feature type="transmembrane region" description="Helical" evidence="7">
    <location>
        <begin position="254"/>
        <end position="274"/>
    </location>
</feature>
<reference evidence="8" key="2">
    <citation type="submission" date="2023-01" db="EMBL/GenBank/DDBJ databases">
        <title>Draft genome sequence of Paraferrimonas sedimenticola strain NBRC 101628.</title>
        <authorList>
            <person name="Sun Q."/>
            <person name="Mori K."/>
        </authorList>
    </citation>
    <scope>NUCLEOTIDE SEQUENCE</scope>
    <source>
        <strain evidence="8">NBRC 101628</strain>
    </source>
</reference>
<dbReference type="InterPro" id="IPR000292">
    <property type="entry name" value="For/NO2_transpt"/>
</dbReference>
<dbReference type="InterPro" id="IPR023999">
    <property type="entry name" value="Formate_transptr_FocA"/>
</dbReference>
<proteinExistence type="inferred from homology"/>
<feature type="transmembrane region" description="Helical" evidence="7">
    <location>
        <begin position="73"/>
        <end position="97"/>
    </location>
</feature>
<comment type="caution">
    <text evidence="8">The sequence shown here is derived from an EMBL/GenBank/DDBJ whole genome shotgun (WGS) entry which is preliminary data.</text>
</comment>
<evidence type="ECO:0000256" key="4">
    <source>
        <dbReference type="ARBA" id="ARBA00023136"/>
    </source>
</evidence>